<organism evidence="1 2">
    <name type="scientific">Thelephora ganbajun</name>
    <name type="common">Ganba fungus</name>
    <dbReference type="NCBI Taxonomy" id="370292"/>
    <lineage>
        <taxon>Eukaryota</taxon>
        <taxon>Fungi</taxon>
        <taxon>Dikarya</taxon>
        <taxon>Basidiomycota</taxon>
        <taxon>Agaricomycotina</taxon>
        <taxon>Agaricomycetes</taxon>
        <taxon>Thelephorales</taxon>
        <taxon>Thelephoraceae</taxon>
        <taxon>Thelephora</taxon>
    </lineage>
</organism>
<protein>
    <submittedName>
        <fullName evidence="1">Uncharacterized protein</fullName>
    </submittedName>
</protein>
<dbReference type="Proteomes" id="UP000886501">
    <property type="component" value="Unassembled WGS sequence"/>
</dbReference>
<reference evidence="1" key="1">
    <citation type="submission" date="2019-10" db="EMBL/GenBank/DDBJ databases">
        <authorList>
            <consortium name="DOE Joint Genome Institute"/>
            <person name="Kuo A."/>
            <person name="Miyauchi S."/>
            <person name="Kiss E."/>
            <person name="Drula E."/>
            <person name="Kohler A."/>
            <person name="Sanchez-Garcia M."/>
            <person name="Andreopoulos B."/>
            <person name="Barry K.W."/>
            <person name="Bonito G."/>
            <person name="Buee M."/>
            <person name="Carver A."/>
            <person name="Chen C."/>
            <person name="Cichocki N."/>
            <person name="Clum A."/>
            <person name="Culley D."/>
            <person name="Crous P.W."/>
            <person name="Fauchery L."/>
            <person name="Girlanda M."/>
            <person name="Hayes R."/>
            <person name="Keri Z."/>
            <person name="Labutti K."/>
            <person name="Lipzen A."/>
            <person name="Lombard V."/>
            <person name="Magnuson J."/>
            <person name="Maillard F."/>
            <person name="Morin E."/>
            <person name="Murat C."/>
            <person name="Nolan M."/>
            <person name="Ohm R."/>
            <person name="Pangilinan J."/>
            <person name="Pereira M."/>
            <person name="Perotto S."/>
            <person name="Peter M."/>
            <person name="Riley R."/>
            <person name="Sitrit Y."/>
            <person name="Stielow B."/>
            <person name="Szollosi G."/>
            <person name="Zifcakova L."/>
            <person name="Stursova M."/>
            <person name="Spatafora J.W."/>
            <person name="Tedersoo L."/>
            <person name="Vaario L.-M."/>
            <person name="Yamada A."/>
            <person name="Yan M."/>
            <person name="Wang P."/>
            <person name="Xu J."/>
            <person name="Bruns T."/>
            <person name="Baldrian P."/>
            <person name="Vilgalys R."/>
            <person name="Henrissat B."/>
            <person name="Grigoriev I.V."/>
            <person name="Hibbett D."/>
            <person name="Nagy L.G."/>
            <person name="Martin F.M."/>
        </authorList>
    </citation>
    <scope>NUCLEOTIDE SEQUENCE</scope>
    <source>
        <strain evidence="1">P2</strain>
    </source>
</reference>
<accession>A0ACB6YZ84</accession>
<name>A0ACB6YZ84_THEGA</name>
<reference evidence="1" key="2">
    <citation type="journal article" date="2020" name="Nat. Commun.">
        <title>Large-scale genome sequencing of mycorrhizal fungi provides insights into the early evolution of symbiotic traits.</title>
        <authorList>
            <person name="Miyauchi S."/>
            <person name="Kiss E."/>
            <person name="Kuo A."/>
            <person name="Drula E."/>
            <person name="Kohler A."/>
            <person name="Sanchez-Garcia M."/>
            <person name="Morin E."/>
            <person name="Andreopoulos B."/>
            <person name="Barry K.W."/>
            <person name="Bonito G."/>
            <person name="Buee M."/>
            <person name="Carver A."/>
            <person name="Chen C."/>
            <person name="Cichocki N."/>
            <person name="Clum A."/>
            <person name="Culley D."/>
            <person name="Crous P.W."/>
            <person name="Fauchery L."/>
            <person name="Girlanda M."/>
            <person name="Hayes R.D."/>
            <person name="Keri Z."/>
            <person name="LaButti K."/>
            <person name="Lipzen A."/>
            <person name="Lombard V."/>
            <person name="Magnuson J."/>
            <person name="Maillard F."/>
            <person name="Murat C."/>
            <person name="Nolan M."/>
            <person name="Ohm R.A."/>
            <person name="Pangilinan J."/>
            <person name="Pereira M.F."/>
            <person name="Perotto S."/>
            <person name="Peter M."/>
            <person name="Pfister S."/>
            <person name="Riley R."/>
            <person name="Sitrit Y."/>
            <person name="Stielow J.B."/>
            <person name="Szollosi G."/>
            <person name="Zifcakova L."/>
            <person name="Stursova M."/>
            <person name="Spatafora J.W."/>
            <person name="Tedersoo L."/>
            <person name="Vaario L.M."/>
            <person name="Yamada A."/>
            <person name="Yan M."/>
            <person name="Wang P."/>
            <person name="Xu J."/>
            <person name="Bruns T."/>
            <person name="Baldrian P."/>
            <person name="Vilgalys R."/>
            <person name="Dunand C."/>
            <person name="Henrissat B."/>
            <person name="Grigoriev I.V."/>
            <person name="Hibbett D."/>
            <person name="Nagy L.G."/>
            <person name="Martin F.M."/>
        </authorList>
    </citation>
    <scope>NUCLEOTIDE SEQUENCE</scope>
    <source>
        <strain evidence="1">P2</strain>
    </source>
</reference>
<proteinExistence type="predicted"/>
<evidence type="ECO:0000313" key="1">
    <source>
        <dbReference type="EMBL" id="KAF9642383.1"/>
    </source>
</evidence>
<sequence length="201" mass="21777">MNTRQKNKSAHPGIPDMTPSQLTSAGLSHAQDAHRPSKKKLTKDQQIAALRDELRVTRELVVSNNRSEEVPMDTGGDTDPGTDVEEFETAVVGTKRKVSSGTAGSTSKLKRSRAIDPFEFSSMVHPGATGLVDNWRTKITPPPGTPSPRSFTFNFQTPDRNTMSPSPMSSRTMSSISTPRDSAPNLPTPKNGQGHEGLPRD</sequence>
<evidence type="ECO:0000313" key="2">
    <source>
        <dbReference type="Proteomes" id="UP000886501"/>
    </source>
</evidence>
<gene>
    <name evidence="1" type="ORF">BDM02DRAFT_3133127</name>
</gene>
<comment type="caution">
    <text evidence="1">The sequence shown here is derived from an EMBL/GenBank/DDBJ whole genome shotgun (WGS) entry which is preliminary data.</text>
</comment>
<dbReference type="EMBL" id="MU118505">
    <property type="protein sequence ID" value="KAF9642383.1"/>
    <property type="molecule type" value="Genomic_DNA"/>
</dbReference>
<keyword evidence="2" id="KW-1185">Reference proteome</keyword>